<sequence>MPGYTLVRRLGAGFSGQVWVARAAGGTEVALKVVELHKIGGRKELKALRTIRNVRHPNLCPVHSFWVRDSSGRLLRDDETETLDPDNEHLKTSPVPISNPSRGWTPDSPPEISLTETQAFDVRENLDESESSVESADTTEKDPLYETIVPGQGIVRPGDPHDESADAADSDPDIDPMATHVTLSGQQPSRRTSFAMGGDVQHTDPTHAEELIIVMGLGDRTLNDRLQEVRRENRVNKNAAVVCGLDAKEAIRYLRSSAQAIDALTQQHGILHGDIKPQNILLVGGEAQVCDFGLANKIEGDVRFTNQTFASPAYGAPEVLDGQTYSKTGDQYSLAVTYFELRTGLLPFDATTALKILSQKANEAFDMQSLPAPQRKVLRRAMRSDPNARYRSCVEFVDALAVAAGVDQPSGLNPVWVGVGGVILAIVIAGGVAAFLPSAGKSPEQIYAEADSEWKKYSPQQSYSQSRYPLKRCLDKLTEGIAADWKTSEKQRFYSLAVQSSSALADEILDELETPRFDEKGQLQLSSLISDDLGGLQSGLGTGKNALVKEGSPEGQLLQTDLDLARLELAALTRVPDHRPGDDVVSRIRETLTTWLAGDSIPEVAESDVVTSTAVAVALTHHVDDPAGRHFVQPAALGDIIRAEQALRQSDGTGVPVWMMSQWNMMRDGENGFLAQIEQAFREQSVDSEASELIATTWPSISVDASITRLKRDAEQKNWRSFLDQYRELQREKSRSTIADPDLMLQFAFIETMAEGLGVESLGVEGMEGDDGLEFLNTAKEQLGAISASWRTSMQNAIMNWVEEIVSRSKANQASLAVAQAEAVWKTGTAIGKYVGLPATDALDEYVVVAALSDNATTASDSELAKASADRLSRKRHPLSMLFRSETSAFSGRPLGRSGGIRLKQVLSQTDVCDDFPNQIRPVLRNYQLILADWHQGEAGAVLDGIAKLQSQTRQARERLGPARCRWIAKTLVKAEFDRIGIRKNDFFVATLPTTSNGDFTEHIRWWLENAGASANEARVSVDLLATYSAVIEKRSAKLSPSLHSRLADLIEVSEDGRTVQPLSAQDRLLLRVAFEIDRPATPDGTDVGLEVDVDPVRRMVGAAARMLDTDLGLRRPTQAWVRNVIAPTTHRVMSVVRRSSAEPGGWMIPPELNSDSLHRFSRHANRADEFTTLGDVLGRLSQNEQDEGVNGALLQIDALEFFAAVAGDDGARSADDRFASWIDAAEYYQEQLERREETWTGTNLRQFATYIKRAERIRPSSNLVAILKSFALYHQSRMRLANNQIDHLDLEKSADALGRAIRRASDEPASNALFCVCWRHANVLVNLAFLQPVSQKYETLMAARTSALRATEMIGELPATTLTNPAYLALGNACEDLAYYCRFLDDDTRTRYFQEAIANFSEAVGKTEWGESILPRFSLVRCRQRFVESGLAGTEQLRTAMTDLGKPDPEAPKILQVEWLGWRARLFAELGERDQAIRDVARAYEMLPQSDTSDGMKHKREEVEYMYADILATSQSRAERERAVELLNAALKSNVPVTAWKAFVLRCRIFNSIGEDDRLAETILAMPVEKLIEQIKRDPILVSQQLAEISFYVNRSGSTISFGRPPRLSPGIATRCLKQIASAVNTARQEVDQDDLVDSYADLIVANTETIGEERLSRRVQLHLAALDSAVNAGIDPIIRSDAWRCVIRQFLPVFRPSAGFSEEARSHLIAELPLISSADREKLQNVIDNLQRADTPPTDDERYVMSTVEQVMPQIKPVD</sequence>
<dbReference type="PROSITE" id="PS00108">
    <property type="entry name" value="PROTEIN_KINASE_ST"/>
    <property type="match status" value="1"/>
</dbReference>
<dbReference type="OrthoDB" id="219474at2"/>
<dbReference type="Gene3D" id="1.10.510.10">
    <property type="entry name" value="Transferase(Phosphotransferase) domain 1"/>
    <property type="match status" value="1"/>
</dbReference>
<dbReference type="GO" id="GO:0005737">
    <property type="term" value="C:cytoplasm"/>
    <property type="evidence" value="ECO:0007669"/>
    <property type="project" value="TreeGrafter"/>
</dbReference>
<keyword evidence="7" id="KW-1185">Reference proteome</keyword>
<evidence type="ECO:0000256" key="4">
    <source>
        <dbReference type="SAM" id="MobiDB-lite"/>
    </source>
</evidence>
<proteinExistence type="predicted"/>
<evidence type="ECO:0000256" key="1">
    <source>
        <dbReference type="ARBA" id="ARBA00022741"/>
    </source>
</evidence>
<dbReference type="Pfam" id="PF00069">
    <property type="entry name" value="Pkinase"/>
    <property type="match status" value="1"/>
</dbReference>
<dbReference type="GO" id="GO:0005524">
    <property type="term" value="F:ATP binding"/>
    <property type="evidence" value="ECO:0007669"/>
    <property type="project" value="UniProtKB-UniRule"/>
</dbReference>
<feature type="region of interest" description="Disordered" evidence="4">
    <location>
        <begin position="78"/>
        <end position="112"/>
    </location>
</feature>
<evidence type="ECO:0000313" key="6">
    <source>
        <dbReference type="EMBL" id="EMI54208.1"/>
    </source>
</evidence>
<dbReference type="Gene3D" id="3.30.200.20">
    <property type="entry name" value="Phosphorylase Kinase, domain 1"/>
    <property type="match status" value="1"/>
</dbReference>
<gene>
    <name evidence="6" type="ORF">RSSM_04360</name>
</gene>
<feature type="binding site" evidence="3">
    <location>
        <position position="32"/>
    </location>
    <ligand>
        <name>ATP</name>
        <dbReference type="ChEBI" id="CHEBI:30616"/>
    </ligand>
</feature>
<feature type="domain" description="Protein kinase" evidence="5">
    <location>
        <begin position="4"/>
        <end position="401"/>
    </location>
</feature>
<evidence type="ECO:0000256" key="3">
    <source>
        <dbReference type="PROSITE-ProRule" id="PRU10141"/>
    </source>
</evidence>
<dbReference type="PANTHER" id="PTHR24348:SF68">
    <property type="entry name" value="SERINE_THREONINE-PROTEIN KINASE ATG1C"/>
    <property type="match status" value="1"/>
</dbReference>
<dbReference type="PANTHER" id="PTHR24348">
    <property type="entry name" value="SERINE/THREONINE-PROTEIN KINASE UNC-51-RELATED"/>
    <property type="match status" value="1"/>
</dbReference>
<dbReference type="SMART" id="SM00220">
    <property type="entry name" value="S_TKc"/>
    <property type="match status" value="1"/>
</dbReference>
<keyword evidence="6" id="KW-0808">Transferase</keyword>
<feature type="compositionally biased region" description="Polar residues" evidence="4">
    <location>
        <begin position="183"/>
        <end position="192"/>
    </location>
</feature>
<dbReference type="Proteomes" id="UP000011885">
    <property type="component" value="Unassembled WGS sequence"/>
</dbReference>
<dbReference type="Gene3D" id="1.25.40.10">
    <property type="entry name" value="Tetratricopeptide repeat domain"/>
    <property type="match status" value="1"/>
</dbReference>
<evidence type="ECO:0000313" key="7">
    <source>
        <dbReference type="Proteomes" id="UP000011885"/>
    </source>
</evidence>
<keyword evidence="6" id="KW-0418">Kinase</keyword>
<feature type="region of interest" description="Disordered" evidence="4">
    <location>
        <begin position="150"/>
        <end position="171"/>
    </location>
</feature>
<name>M5UE02_9BACT</name>
<dbReference type="EMBL" id="ANOH01000289">
    <property type="protein sequence ID" value="EMI54208.1"/>
    <property type="molecule type" value="Genomic_DNA"/>
</dbReference>
<dbReference type="InterPro" id="IPR011990">
    <property type="entry name" value="TPR-like_helical_dom_sf"/>
</dbReference>
<protein>
    <submittedName>
        <fullName evidence="6">Serine/threonine protein kinase-related domain protein</fullName>
        <ecNumber evidence="6">2.7.-.-</ecNumber>
    </submittedName>
</protein>
<feature type="region of interest" description="Disordered" evidence="4">
    <location>
        <begin position="121"/>
        <end position="140"/>
    </location>
</feature>
<dbReference type="GO" id="GO:0004674">
    <property type="term" value="F:protein serine/threonine kinase activity"/>
    <property type="evidence" value="ECO:0007669"/>
    <property type="project" value="UniProtKB-KW"/>
</dbReference>
<keyword evidence="6" id="KW-0723">Serine/threonine-protein kinase</keyword>
<keyword evidence="2 3" id="KW-0067">ATP-binding</keyword>
<keyword evidence="1 3" id="KW-0547">Nucleotide-binding</keyword>
<dbReference type="EC" id="2.7.-.-" evidence="6"/>
<dbReference type="PROSITE" id="PS50011">
    <property type="entry name" value="PROTEIN_KINASE_DOM"/>
    <property type="match status" value="1"/>
</dbReference>
<dbReference type="InterPro" id="IPR011009">
    <property type="entry name" value="Kinase-like_dom_sf"/>
</dbReference>
<accession>M5UE02</accession>
<dbReference type="InterPro" id="IPR008271">
    <property type="entry name" value="Ser/Thr_kinase_AS"/>
</dbReference>
<evidence type="ECO:0000256" key="2">
    <source>
        <dbReference type="ARBA" id="ARBA00022840"/>
    </source>
</evidence>
<dbReference type="SUPFAM" id="SSF56112">
    <property type="entry name" value="Protein kinase-like (PK-like)"/>
    <property type="match status" value="1"/>
</dbReference>
<dbReference type="InterPro" id="IPR045269">
    <property type="entry name" value="Atg1-like"/>
</dbReference>
<dbReference type="InterPro" id="IPR000719">
    <property type="entry name" value="Prot_kinase_dom"/>
</dbReference>
<feature type="region of interest" description="Disordered" evidence="4">
    <location>
        <begin position="183"/>
        <end position="202"/>
    </location>
</feature>
<dbReference type="PROSITE" id="PS00107">
    <property type="entry name" value="PROTEIN_KINASE_ATP"/>
    <property type="match status" value="1"/>
</dbReference>
<organism evidence="6 7">
    <name type="scientific">Rhodopirellula sallentina SM41</name>
    <dbReference type="NCBI Taxonomy" id="1263870"/>
    <lineage>
        <taxon>Bacteria</taxon>
        <taxon>Pseudomonadati</taxon>
        <taxon>Planctomycetota</taxon>
        <taxon>Planctomycetia</taxon>
        <taxon>Pirellulales</taxon>
        <taxon>Pirellulaceae</taxon>
        <taxon>Rhodopirellula</taxon>
    </lineage>
</organism>
<evidence type="ECO:0000259" key="5">
    <source>
        <dbReference type="PROSITE" id="PS50011"/>
    </source>
</evidence>
<comment type="caution">
    <text evidence="6">The sequence shown here is derived from an EMBL/GenBank/DDBJ whole genome shotgun (WGS) entry which is preliminary data.</text>
</comment>
<dbReference type="PATRIC" id="fig|1263870.3.peg.4608"/>
<reference evidence="6 7" key="1">
    <citation type="journal article" date="2013" name="Mar. Genomics">
        <title>Expression of sulfatases in Rhodopirellula baltica and the diversity of sulfatases in the genus Rhodopirellula.</title>
        <authorList>
            <person name="Wegner C.E."/>
            <person name="Richter-Heitmann T."/>
            <person name="Klindworth A."/>
            <person name="Klockow C."/>
            <person name="Richter M."/>
            <person name="Achstetter T."/>
            <person name="Glockner F.O."/>
            <person name="Harder J."/>
        </authorList>
    </citation>
    <scope>NUCLEOTIDE SEQUENCE [LARGE SCALE GENOMIC DNA]</scope>
    <source>
        <strain evidence="6 7">SM41</strain>
    </source>
</reference>
<dbReference type="InterPro" id="IPR017441">
    <property type="entry name" value="Protein_kinase_ATP_BS"/>
</dbReference>